<evidence type="ECO:0000259" key="2">
    <source>
        <dbReference type="PROSITE" id="PS50887"/>
    </source>
</evidence>
<reference evidence="3 4" key="2">
    <citation type="submission" date="2020-04" db="EMBL/GenBank/DDBJ databases">
        <authorList>
            <person name="Fomenkov A."/>
            <person name="Anton B.P."/>
            <person name="Roberts R.J."/>
        </authorList>
    </citation>
    <scope>NUCLEOTIDE SEQUENCE [LARGE SCALE GENOMIC DNA]</scope>
    <source>
        <strain evidence="3 4">CCAP 1403/13f</strain>
    </source>
</reference>
<feature type="transmembrane region" description="Helical" evidence="1">
    <location>
        <begin position="303"/>
        <end position="320"/>
    </location>
</feature>
<dbReference type="PANTHER" id="PTHR45138">
    <property type="entry name" value="REGULATORY COMPONENTS OF SENSORY TRANSDUCTION SYSTEM"/>
    <property type="match status" value="1"/>
</dbReference>
<evidence type="ECO:0000313" key="3">
    <source>
        <dbReference type="EMBL" id="QJB45170.1"/>
    </source>
</evidence>
<keyword evidence="1" id="KW-0812">Transmembrane</keyword>
<proteinExistence type="predicted"/>
<organism evidence="3 4">
    <name type="scientific">Dolichospermum flos-aquae CCAP 1403/13F</name>
    <dbReference type="NCBI Taxonomy" id="315271"/>
    <lineage>
        <taxon>Bacteria</taxon>
        <taxon>Bacillati</taxon>
        <taxon>Cyanobacteriota</taxon>
        <taxon>Cyanophyceae</taxon>
        <taxon>Nostocales</taxon>
        <taxon>Aphanizomenonaceae</taxon>
        <taxon>Dolichospermum</taxon>
    </lineage>
</organism>
<feature type="transmembrane region" description="Helical" evidence="1">
    <location>
        <begin position="274"/>
        <end position="296"/>
    </location>
</feature>
<dbReference type="GO" id="GO:0043709">
    <property type="term" value="P:cell adhesion involved in single-species biofilm formation"/>
    <property type="evidence" value="ECO:0007669"/>
    <property type="project" value="TreeGrafter"/>
</dbReference>
<dbReference type="InterPro" id="IPR043128">
    <property type="entry name" value="Rev_trsase/Diguanyl_cyclase"/>
</dbReference>
<dbReference type="InterPro" id="IPR050469">
    <property type="entry name" value="Diguanylate_Cyclase"/>
</dbReference>
<dbReference type="PANTHER" id="PTHR45138:SF9">
    <property type="entry name" value="DIGUANYLATE CYCLASE DGCM-RELATED"/>
    <property type="match status" value="1"/>
</dbReference>
<reference evidence="3 4" key="1">
    <citation type="submission" date="2020-04" db="EMBL/GenBank/DDBJ databases">
        <title>Genome-Wide Identification of 5-Methylcytosine Sites in Bacterial Genomes By High-Throughput Sequencing of MspJI Restriction Fragments.</title>
        <authorList>
            <person name="Wu V."/>
        </authorList>
    </citation>
    <scope>NUCLEOTIDE SEQUENCE [LARGE SCALE GENOMIC DNA]</scope>
    <source>
        <strain evidence="3 4">CCAP 1403/13f</strain>
    </source>
</reference>
<dbReference type="Pfam" id="PF00990">
    <property type="entry name" value="GGDEF"/>
    <property type="match status" value="1"/>
</dbReference>
<dbReference type="AlphaFoldDB" id="A0A6H2C1J0"/>
<feature type="transmembrane region" description="Helical" evidence="1">
    <location>
        <begin position="326"/>
        <end position="346"/>
    </location>
</feature>
<dbReference type="InterPro" id="IPR007890">
    <property type="entry name" value="CHASE2"/>
</dbReference>
<gene>
    <name evidence="3" type="ORF">HGD76_14275</name>
</gene>
<dbReference type="Pfam" id="PF05226">
    <property type="entry name" value="CHASE2"/>
    <property type="match status" value="1"/>
</dbReference>
<keyword evidence="1" id="KW-1133">Transmembrane helix</keyword>
<dbReference type="SMART" id="SM00267">
    <property type="entry name" value="GGDEF"/>
    <property type="match status" value="1"/>
</dbReference>
<dbReference type="SUPFAM" id="SSF55073">
    <property type="entry name" value="Nucleotide cyclase"/>
    <property type="match status" value="1"/>
</dbReference>
<dbReference type="PROSITE" id="PS50887">
    <property type="entry name" value="GGDEF"/>
    <property type="match status" value="1"/>
</dbReference>
<sequence>MIMFTEIQRLFGKLFPGFIAMLIVICFLLLGIFQPLEWITYNTLFRLRGNIDWNQQIVVVTIDDKSLAVFKQFPWTRRRYIELLNVLDTAQPNVVVFDIIFSESSPDDTALAKAMKQHGKVVLAEAWDTQGKPWFPVPELEQAAITTGHIFSQKDGDGIIRNVQPLKNGISLLGIAAIRAYGTFMEIPPLPNLEQPLWINWPSQVQQMPHYSFSDVVQGKVSADLFKNKIVLVGVTAPGIDVLVTPFNYDPPTGGVYLQATFINNVFQNNFLDLFPSGAWIILLLLAGPVWGLVIVRWHSRKKLGFCIGLCVLWEIFSLLMLKINYWLPVAAPITLLGMTTGIVIWQDDLNLKAENQTLYRLANYDSLTQIPNRHRFDEYLQQEWGRMARDKSALSLILCDVDFFKRYNDTYGHQAGDSCLQKVAFAMSQAIKRPSDLVARYGGEEFVVILPNTNAEGAIVVAEKIRDQVKILAILHSASEVSEYVTVSLGIATLIPTADIPAAFFIKTADDALYRAKKEGRDRFCMITSKELGIN</sequence>
<feature type="transmembrane region" description="Helical" evidence="1">
    <location>
        <begin position="12"/>
        <end position="33"/>
    </location>
</feature>
<dbReference type="InterPro" id="IPR000160">
    <property type="entry name" value="GGDEF_dom"/>
</dbReference>
<dbReference type="GO" id="GO:0052621">
    <property type="term" value="F:diguanylate cyclase activity"/>
    <property type="evidence" value="ECO:0007669"/>
    <property type="project" value="TreeGrafter"/>
</dbReference>
<accession>A0A6H2C1J0</accession>
<dbReference type="Proteomes" id="UP000502433">
    <property type="component" value="Chromosome"/>
</dbReference>
<feature type="domain" description="GGDEF" evidence="2">
    <location>
        <begin position="393"/>
        <end position="530"/>
    </location>
</feature>
<dbReference type="Gene3D" id="3.30.70.270">
    <property type="match status" value="1"/>
</dbReference>
<dbReference type="InterPro" id="IPR029787">
    <property type="entry name" value="Nucleotide_cyclase"/>
</dbReference>
<dbReference type="NCBIfam" id="TIGR00254">
    <property type="entry name" value="GGDEF"/>
    <property type="match status" value="1"/>
</dbReference>
<evidence type="ECO:0000256" key="1">
    <source>
        <dbReference type="SAM" id="Phobius"/>
    </source>
</evidence>
<dbReference type="GO" id="GO:1902201">
    <property type="term" value="P:negative regulation of bacterial-type flagellum-dependent cell motility"/>
    <property type="evidence" value="ECO:0007669"/>
    <property type="project" value="TreeGrafter"/>
</dbReference>
<dbReference type="FunFam" id="3.30.70.270:FF:000001">
    <property type="entry name" value="Diguanylate cyclase domain protein"/>
    <property type="match status" value="1"/>
</dbReference>
<dbReference type="EMBL" id="CP051206">
    <property type="protein sequence ID" value="QJB45170.1"/>
    <property type="molecule type" value="Genomic_DNA"/>
</dbReference>
<evidence type="ECO:0000313" key="4">
    <source>
        <dbReference type="Proteomes" id="UP000502433"/>
    </source>
</evidence>
<dbReference type="GO" id="GO:0005886">
    <property type="term" value="C:plasma membrane"/>
    <property type="evidence" value="ECO:0007669"/>
    <property type="project" value="TreeGrafter"/>
</dbReference>
<name>A0A6H2C1J0_DOLFA</name>
<dbReference type="KEGG" id="dfs:HGD76_14275"/>
<dbReference type="SMART" id="SM01080">
    <property type="entry name" value="CHASE2"/>
    <property type="match status" value="1"/>
</dbReference>
<keyword evidence="1" id="KW-0472">Membrane</keyword>
<protein>
    <submittedName>
        <fullName evidence="3">Diguanylate cyclase</fullName>
    </submittedName>
</protein>
<dbReference type="CDD" id="cd01949">
    <property type="entry name" value="GGDEF"/>
    <property type="match status" value="1"/>
</dbReference>